<sequence>MEIRENKISGYLILIGVSQFFLCMLIAEAIYPNYSIKSNYISDLGIGKTAIIFNTSIILMGVLIIIASIILRKLISILFFMTGLGSMLVGIFPETTGLIHLIAALIAFLFGGIGAVVTSITNKIYFWTILGFITLLCLILYLLKYYGQLGAGGMERLIVYPELIWGISFATYLIK</sequence>
<dbReference type="KEGG" id="scas:SACC_21630"/>
<dbReference type="Proteomes" id="UP001319921">
    <property type="component" value="Chromosome"/>
</dbReference>
<organism evidence="2 3">
    <name type="scientific">Saccharolobus caldissimus</name>
    <dbReference type="NCBI Taxonomy" id="1702097"/>
    <lineage>
        <taxon>Archaea</taxon>
        <taxon>Thermoproteota</taxon>
        <taxon>Thermoprotei</taxon>
        <taxon>Sulfolobales</taxon>
        <taxon>Sulfolobaceae</taxon>
        <taxon>Saccharolobus</taxon>
    </lineage>
</organism>
<dbReference type="GeneID" id="68866894"/>
<keyword evidence="1" id="KW-0472">Membrane</keyword>
<feature type="transmembrane region" description="Helical" evidence="1">
    <location>
        <begin position="51"/>
        <end position="69"/>
    </location>
</feature>
<reference evidence="2 3" key="1">
    <citation type="journal article" date="2022" name="Microbiol. Resour. Announc.">
        <title>Complete Genome Sequence of the Hyperthermophilic and Acidophilic Archaeon Saccharolobus caldissimus Strain HS-3T.</title>
        <authorList>
            <person name="Sakai H.D."/>
            <person name="Kurosawa N."/>
        </authorList>
    </citation>
    <scope>NUCLEOTIDE SEQUENCE [LARGE SCALE GENOMIC DNA]</scope>
    <source>
        <strain evidence="2 3">JCM32116</strain>
    </source>
</reference>
<dbReference type="Pfam" id="PF06197">
    <property type="entry name" value="DUF998"/>
    <property type="match status" value="1"/>
</dbReference>
<proteinExistence type="predicted"/>
<keyword evidence="3" id="KW-1185">Reference proteome</keyword>
<dbReference type="InterPro" id="IPR009339">
    <property type="entry name" value="DUF998"/>
</dbReference>
<dbReference type="AlphaFoldDB" id="A0AAQ4CTL5"/>
<evidence type="ECO:0000313" key="3">
    <source>
        <dbReference type="Proteomes" id="UP001319921"/>
    </source>
</evidence>
<gene>
    <name evidence="2" type="ORF">SACC_21630</name>
</gene>
<accession>A0AAQ4CTL5</accession>
<evidence type="ECO:0000256" key="1">
    <source>
        <dbReference type="SAM" id="Phobius"/>
    </source>
</evidence>
<dbReference type="EMBL" id="AP025226">
    <property type="protein sequence ID" value="BDB99146.1"/>
    <property type="molecule type" value="Genomic_DNA"/>
</dbReference>
<feature type="transmembrane region" description="Helical" evidence="1">
    <location>
        <begin position="12"/>
        <end position="31"/>
    </location>
</feature>
<name>A0AAQ4CTL5_9CREN</name>
<feature type="transmembrane region" description="Helical" evidence="1">
    <location>
        <begin position="124"/>
        <end position="145"/>
    </location>
</feature>
<dbReference type="RefSeq" id="WP_229569492.1">
    <property type="nucleotide sequence ID" value="NZ_AP025226.1"/>
</dbReference>
<protein>
    <submittedName>
        <fullName evidence="2">Membrane protein</fullName>
    </submittedName>
</protein>
<feature type="transmembrane region" description="Helical" evidence="1">
    <location>
        <begin position="74"/>
        <end position="92"/>
    </location>
</feature>
<evidence type="ECO:0000313" key="2">
    <source>
        <dbReference type="EMBL" id="BDB99146.1"/>
    </source>
</evidence>
<feature type="transmembrane region" description="Helical" evidence="1">
    <location>
        <begin position="157"/>
        <end position="174"/>
    </location>
</feature>
<keyword evidence="1" id="KW-0812">Transmembrane</keyword>
<feature type="transmembrane region" description="Helical" evidence="1">
    <location>
        <begin position="98"/>
        <end position="117"/>
    </location>
</feature>
<keyword evidence="1" id="KW-1133">Transmembrane helix</keyword>